<comment type="caution">
    <text evidence="6">The sequence shown here is derived from an EMBL/GenBank/DDBJ whole genome shotgun (WGS) entry which is preliminary data.</text>
</comment>
<sequence length="141" mass="16138">MKLILILLIFNFFLIKLIKTQFNNIFEQLFNQGGNSNSHSRSHHHHHEDHHQDNENQNNFQKGSFNQFKKLNEITNCNQYLCPTTLACVSTPFDCPCSNEEDIKCPISDNNSKDSPNHFVCTRAPGCSRIEKSLKLGSSLS</sequence>
<keyword evidence="7" id="KW-1185">Reference proteome</keyword>
<evidence type="ECO:0000256" key="2">
    <source>
        <dbReference type="ARBA" id="ARBA00018534"/>
    </source>
</evidence>
<organism evidence="6 7">
    <name type="scientific">Austropuccinia psidii MF-1</name>
    <dbReference type="NCBI Taxonomy" id="1389203"/>
    <lineage>
        <taxon>Eukaryota</taxon>
        <taxon>Fungi</taxon>
        <taxon>Dikarya</taxon>
        <taxon>Basidiomycota</taxon>
        <taxon>Pucciniomycotina</taxon>
        <taxon>Pucciniomycetes</taxon>
        <taxon>Pucciniales</taxon>
        <taxon>Sphaerophragmiaceae</taxon>
        <taxon>Austropuccinia</taxon>
    </lineage>
</organism>
<evidence type="ECO:0000313" key="7">
    <source>
        <dbReference type="Proteomes" id="UP000765509"/>
    </source>
</evidence>
<keyword evidence="3 5" id="KW-0732">Signal</keyword>
<comment type="similarity">
    <text evidence="1">Belongs to the LCL2 family.</text>
</comment>
<evidence type="ECO:0000256" key="3">
    <source>
        <dbReference type="ARBA" id="ARBA00022729"/>
    </source>
</evidence>
<accession>A0A9Q3K1P9</accession>
<gene>
    <name evidence="6" type="ORF">O181_112367</name>
</gene>
<dbReference type="AlphaFoldDB" id="A0A9Q3K1P9"/>
<feature type="region of interest" description="Disordered" evidence="4">
    <location>
        <begin position="36"/>
        <end position="59"/>
    </location>
</feature>
<evidence type="ECO:0000256" key="5">
    <source>
        <dbReference type="SAM" id="SignalP"/>
    </source>
</evidence>
<reference evidence="6" key="1">
    <citation type="submission" date="2021-03" db="EMBL/GenBank/DDBJ databases">
        <title>Draft genome sequence of rust myrtle Austropuccinia psidii MF-1, a brazilian biotype.</title>
        <authorList>
            <person name="Quecine M.C."/>
            <person name="Pachon D.M.R."/>
            <person name="Bonatelli M.L."/>
            <person name="Correr F.H."/>
            <person name="Franceschini L.M."/>
            <person name="Leite T.F."/>
            <person name="Margarido G.R.A."/>
            <person name="Almeida C.A."/>
            <person name="Ferrarezi J.A."/>
            <person name="Labate C.A."/>
        </authorList>
    </citation>
    <scope>NUCLEOTIDE SEQUENCE</scope>
    <source>
        <strain evidence="6">MF-1</strain>
    </source>
</reference>
<dbReference type="InterPro" id="IPR034543">
    <property type="entry name" value="LCL2"/>
</dbReference>
<dbReference type="PANTHER" id="PTHR38425:SF1">
    <property type="entry name" value="LONG CHRONOLOGICAL LIFESPAN PROTEIN 2"/>
    <property type="match status" value="1"/>
</dbReference>
<dbReference type="Proteomes" id="UP000765509">
    <property type="component" value="Unassembled WGS sequence"/>
</dbReference>
<dbReference type="PANTHER" id="PTHR38425">
    <property type="entry name" value="LONG CHRONOLOGICAL LIFESPAN PROTEIN 2"/>
    <property type="match status" value="1"/>
</dbReference>
<feature type="chain" id="PRO_5040377680" description="Long chronological lifespan protein 2" evidence="5">
    <location>
        <begin position="21"/>
        <end position="141"/>
    </location>
</feature>
<dbReference type="OrthoDB" id="2234316at2759"/>
<name>A0A9Q3K1P9_9BASI</name>
<proteinExistence type="inferred from homology"/>
<protein>
    <recommendedName>
        <fullName evidence="2">Long chronological lifespan protein 2</fullName>
    </recommendedName>
</protein>
<evidence type="ECO:0000256" key="4">
    <source>
        <dbReference type="SAM" id="MobiDB-lite"/>
    </source>
</evidence>
<dbReference type="EMBL" id="AVOT02090503">
    <property type="protein sequence ID" value="MBW0572652.1"/>
    <property type="molecule type" value="Genomic_DNA"/>
</dbReference>
<feature type="signal peptide" evidence="5">
    <location>
        <begin position="1"/>
        <end position="20"/>
    </location>
</feature>
<evidence type="ECO:0000313" key="6">
    <source>
        <dbReference type="EMBL" id="MBW0572652.1"/>
    </source>
</evidence>
<dbReference type="GO" id="GO:0036503">
    <property type="term" value="P:ERAD pathway"/>
    <property type="evidence" value="ECO:0007669"/>
    <property type="project" value="TreeGrafter"/>
</dbReference>
<evidence type="ECO:0000256" key="1">
    <source>
        <dbReference type="ARBA" id="ARBA00010545"/>
    </source>
</evidence>